<comment type="pathway">
    <text evidence="4">Cofactor metabolism; pyridoxal 5'-phosphate salvage; pyridoxal 5'-phosphate from pyridoxine 5'-phosphate: step 1/1.</text>
</comment>
<evidence type="ECO:0000256" key="8">
    <source>
        <dbReference type="ARBA" id="ARBA00022643"/>
    </source>
</evidence>
<evidence type="ECO:0000256" key="5">
    <source>
        <dbReference type="ARBA" id="ARBA00007301"/>
    </source>
</evidence>
<dbReference type="AlphaFoldDB" id="A0A183PF38"/>
<comment type="cofactor">
    <cofactor evidence="1">
        <name>FMN</name>
        <dbReference type="ChEBI" id="CHEBI:58210"/>
    </cofactor>
</comment>
<keyword evidence="9" id="KW-0560">Oxidoreductase</keyword>
<dbReference type="EC" id="1.4.3.5" evidence="6"/>
<evidence type="ECO:0000256" key="2">
    <source>
        <dbReference type="ARBA" id="ARBA00003691"/>
    </source>
</evidence>
<gene>
    <name evidence="12" type="ORF">SMTD_LOCUS12974</name>
</gene>
<reference evidence="12 13" key="1">
    <citation type="submission" date="2018-11" db="EMBL/GenBank/DDBJ databases">
        <authorList>
            <consortium name="Pathogen Informatics"/>
        </authorList>
    </citation>
    <scope>NUCLEOTIDE SEQUENCE [LARGE SCALE GENOMIC DNA]</scope>
    <source>
        <strain>Denwood</strain>
        <strain evidence="13">Zambia</strain>
    </source>
</reference>
<dbReference type="InterPro" id="IPR000659">
    <property type="entry name" value="Pyridox_Oxase"/>
</dbReference>
<dbReference type="GO" id="GO:0004733">
    <property type="term" value="F:pyridoxamine phosphate oxidase activity"/>
    <property type="evidence" value="ECO:0007669"/>
    <property type="project" value="UniProtKB-EC"/>
</dbReference>
<feature type="domain" description="Reverse transcriptase" evidence="10">
    <location>
        <begin position="81"/>
        <end position="203"/>
    </location>
</feature>
<keyword evidence="7" id="KW-0285">Flavoprotein</keyword>
<dbReference type="STRING" id="31246.A0A183PF38"/>
<evidence type="ECO:0000256" key="9">
    <source>
        <dbReference type="ARBA" id="ARBA00023002"/>
    </source>
</evidence>
<comment type="function">
    <text evidence="2">Catalyzes the oxidation of either pyridoxine 5'-phosphate (PNP) or pyridoxamine 5'-phosphate (PMP) into pyridoxal 5'-phosphate (PLP).</text>
</comment>
<dbReference type="Proteomes" id="UP000269396">
    <property type="component" value="Unassembled WGS sequence"/>
</dbReference>
<evidence type="ECO:0000259" key="10">
    <source>
        <dbReference type="Pfam" id="PF00078"/>
    </source>
</evidence>
<dbReference type="InterPro" id="IPR011576">
    <property type="entry name" value="Pyridox_Oxase_N"/>
</dbReference>
<evidence type="ECO:0000313" key="12">
    <source>
        <dbReference type="EMBL" id="VDP62403.1"/>
    </source>
</evidence>
<dbReference type="Pfam" id="PF00078">
    <property type="entry name" value="RVT_1"/>
    <property type="match status" value="1"/>
</dbReference>
<organism evidence="12 13">
    <name type="scientific">Schistosoma mattheei</name>
    <dbReference type="NCBI Taxonomy" id="31246"/>
    <lineage>
        <taxon>Eukaryota</taxon>
        <taxon>Metazoa</taxon>
        <taxon>Spiralia</taxon>
        <taxon>Lophotrochozoa</taxon>
        <taxon>Platyhelminthes</taxon>
        <taxon>Trematoda</taxon>
        <taxon>Digenea</taxon>
        <taxon>Strigeidida</taxon>
        <taxon>Schistosomatoidea</taxon>
        <taxon>Schistosomatidae</taxon>
        <taxon>Schistosoma</taxon>
    </lineage>
</organism>
<dbReference type="Pfam" id="PF01243">
    <property type="entry name" value="PNPOx_N"/>
    <property type="match status" value="1"/>
</dbReference>
<proteinExistence type="inferred from homology"/>
<dbReference type="InterPro" id="IPR000477">
    <property type="entry name" value="RT_dom"/>
</dbReference>
<keyword evidence="8" id="KW-0288">FMN</keyword>
<keyword evidence="13" id="KW-1185">Reference proteome</keyword>
<dbReference type="InterPro" id="IPR012349">
    <property type="entry name" value="Split_barrel_FMN-bd"/>
</dbReference>
<comment type="pathway">
    <text evidence="3">Cofactor metabolism; pyridoxal 5'-phosphate salvage; pyridoxal 5'-phosphate from pyridoxamine 5'-phosphate: step 1/1.</text>
</comment>
<evidence type="ECO:0000256" key="3">
    <source>
        <dbReference type="ARBA" id="ARBA00004738"/>
    </source>
</evidence>
<evidence type="ECO:0000259" key="11">
    <source>
        <dbReference type="Pfam" id="PF01243"/>
    </source>
</evidence>
<feature type="domain" description="Pyridoxamine 5'-phosphate oxidase N-terminal" evidence="11">
    <location>
        <begin position="217"/>
        <end position="315"/>
    </location>
</feature>
<evidence type="ECO:0000256" key="1">
    <source>
        <dbReference type="ARBA" id="ARBA00001917"/>
    </source>
</evidence>
<protein>
    <recommendedName>
        <fullName evidence="6">pyridoxal 5'-phosphate synthase</fullName>
        <ecNumber evidence="6">1.4.3.5</ecNumber>
    </recommendedName>
</protein>
<evidence type="ECO:0000256" key="6">
    <source>
        <dbReference type="ARBA" id="ARBA00012801"/>
    </source>
</evidence>
<accession>A0A183PF38</accession>
<comment type="similarity">
    <text evidence="5">Belongs to the pyridoxamine 5'-phosphate oxidase family.</text>
</comment>
<name>A0A183PF38_9TREM</name>
<dbReference type="CDD" id="cd01650">
    <property type="entry name" value="RT_nLTR_like"/>
    <property type="match status" value="1"/>
</dbReference>
<evidence type="ECO:0000256" key="7">
    <source>
        <dbReference type="ARBA" id="ARBA00022630"/>
    </source>
</evidence>
<dbReference type="SUPFAM" id="SSF50475">
    <property type="entry name" value="FMN-binding split barrel"/>
    <property type="match status" value="1"/>
</dbReference>
<dbReference type="NCBIfam" id="NF004231">
    <property type="entry name" value="PRK05679.1"/>
    <property type="match status" value="1"/>
</dbReference>
<dbReference type="PANTHER" id="PTHR10851:SF0">
    <property type="entry name" value="PYRIDOXINE-5'-PHOSPHATE OXIDASE"/>
    <property type="match status" value="1"/>
</dbReference>
<dbReference type="PANTHER" id="PTHR10851">
    <property type="entry name" value="PYRIDOXINE-5-PHOSPHATE OXIDASE"/>
    <property type="match status" value="1"/>
</dbReference>
<evidence type="ECO:0000313" key="13">
    <source>
        <dbReference type="Proteomes" id="UP000269396"/>
    </source>
</evidence>
<sequence length="346" mass="40247">MNNQLKISHLRVPYRKSNDIFDIINLKYKDPLLLFKSWFEEAIKCENVFEPNAMALATCSNKIWDEEQVPTDWKEGLLIKIPKKGDLSKCDNYSGITLLSIPGKVFNRVLLNRMKGSVDAQLRDQQAGFRKDRSYTDQIPTPRIIVEQSIEWNSSLYINFIDYEKAFDSVDRTTLWKLLRHNGVPEKIVNIIQNSYDGLNCKIVHGGQLTDSFECIPSVRFVLLKELDENGFHFFTNYNSRKAQELDSNPNASLVFYWEPLKRQVRVEGVVSRASEVENEEYFQSRPKASQISATVSSQSEPIPCREFLDKKYVELENEYAAREKLPKPSNWYVPNIYLYELAIYV</sequence>
<dbReference type="EMBL" id="UZAL01033012">
    <property type="protein sequence ID" value="VDP62403.1"/>
    <property type="molecule type" value="Genomic_DNA"/>
</dbReference>
<evidence type="ECO:0000256" key="4">
    <source>
        <dbReference type="ARBA" id="ARBA00005037"/>
    </source>
</evidence>
<dbReference type="UniPathway" id="UPA01068">
    <property type="reaction ID" value="UER00304"/>
</dbReference>
<dbReference type="GO" id="GO:0010181">
    <property type="term" value="F:FMN binding"/>
    <property type="evidence" value="ECO:0007669"/>
    <property type="project" value="InterPro"/>
</dbReference>
<dbReference type="GO" id="GO:0008615">
    <property type="term" value="P:pyridoxine biosynthetic process"/>
    <property type="evidence" value="ECO:0007669"/>
    <property type="project" value="InterPro"/>
</dbReference>
<dbReference type="Gene3D" id="2.30.110.10">
    <property type="entry name" value="Electron Transport, Fmn-binding Protein, Chain A"/>
    <property type="match status" value="2"/>
</dbReference>